<comment type="similarity">
    <text evidence="1">Belongs to the proteasome subunit p27 family.</text>
</comment>
<dbReference type="EMBL" id="LXTC01000005">
    <property type="protein sequence ID" value="OBA19988.1"/>
    <property type="molecule type" value="Genomic_DNA"/>
</dbReference>
<comment type="caution">
    <text evidence="5">The sequence shown here is derived from an EMBL/GenBank/DDBJ whole genome shotgun (WGS) entry which is preliminary data.</text>
</comment>
<dbReference type="PANTHER" id="PTHR12651:SF1">
    <property type="entry name" value="26S PROTEASOME NON-ATPASE REGULATORY SUBUNIT 9"/>
    <property type="match status" value="1"/>
</dbReference>
<dbReference type="SUPFAM" id="SSF50156">
    <property type="entry name" value="PDZ domain-like"/>
    <property type="match status" value="1"/>
</dbReference>
<proteinExistence type="inferred from homology"/>
<dbReference type="Gene3D" id="2.30.42.10">
    <property type="match status" value="1"/>
</dbReference>
<evidence type="ECO:0000256" key="1">
    <source>
        <dbReference type="ARBA" id="ARBA00005256"/>
    </source>
</evidence>
<evidence type="ECO:0000259" key="4">
    <source>
        <dbReference type="SMART" id="SM00228"/>
    </source>
</evidence>
<keyword evidence="6" id="KW-1185">Reference proteome</keyword>
<accession>A0A1A0H7W2</accession>
<evidence type="ECO:0000256" key="3">
    <source>
        <dbReference type="ARBA" id="ARBA00068021"/>
    </source>
</evidence>
<dbReference type="Gene3D" id="6.10.140.1710">
    <property type="match status" value="1"/>
</dbReference>
<organism evidence="5 6">
    <name type="scientific">Metschnikowia bicuspidata var. bicuspidata NRRL YB-4993</name>
    <dbReference type="NCBI Taxonomy" id="869754"/>
    <lineage>
        <taxon>Eukaryota</taxon>
        <taxon>Fungi</taxon>
        <taxon>Dikarya</taxon>
        <taxon>Ascomycota</taxon>
        <taxon>Saccharomycotina</taxon>
        <taxon>Pichiomycetes</taxon>
        <taxon>Metschnikowiaceae</taxon>
        <taxon>Metschnikowia</taxon>
    </lineage>
</organism>
<dbReference type="Pfam" id="PF17820">
    <property type="entry name" value="PDZ_6"/>
    <property type="match status" value="1"/>
</dbReference>
<dbReference type="PANTHER" id="PTHR12651">
    <property type="entry name" value="26S PROTEASOME NON-ATPASE REGULATORY SUBUNIT 9"/>
    <property type="match status" value="1"/>
</dbReference>
<dbReference type="SMART" id="SM00228">
    <property type="entry name" value="PDZ"/>
    <property type="match status" value="1"/>
</dbReference>
<dbReference type="GO" id="GO:0005737">
    <property type="term" value="C:cytoplasm"/>
    <property type="evidence" value="ECO:0007669"/>
    <property type="project" value="TreeGrafter"/>
</dbReference>
<dbReference type="InterPro" id="IPR036034">
    <property type="entry name" value="PDZ_sf"/>
</dbReference>
<gene>
    <name evidence="5" type="ORF">METBIDRAFT_45275</name>
</gene>
<evidence type="ECO:0000313" key="5">
    <source>
        <dbReference type="EMBL" id="OBA19988.1"/>
    </source>
</evidence>
<dbReference type="STRING" id="869754.A0A1A0H7W2"/>
<dbReference type="Pfam" id="PF18265">
    <property type="entry name" value="Nas2_N"/>
    <property type="match status" value="1"/>
</dbReference>
<feature type="domain" description="PDZ" evidence="4">
    <location>
        <begin position="102"/>
        <end position="203"/>
    </location>
</feature>
<keyword evidence="2" id="KW-0143">Chaperone</keyword>
<protein>
    <recommendedName>
        <fullName evidence="3">Probable 26S proteasome regulatory subunit p27</fullName>
    </recommendedName>
</protein>
<name>A0A1A0H7W2_9ASCO</name>
<dbReference type="OrthoDB" id="72325at2759"/>
<dbReference type="RefSeq" id="XP_018710513.1">
    <property type="nucleotide sequence ID" value="XM_018857901.1"/>
</dbReference>
<dbReference type="GeneID" id="30030877"/>
<dbReference type="InterPro" id="IPR040815">
    <property type="entry name" value="Nas2_N"/>
</dbReference>
<evidence type="ECO:0000313" key="6">
    <source>
        <dbReference type="Proteomes" id="UP000092555"/>
    </source>
</evidence>
<reference evidence="5 6" key="1">
    <citation type="submission" date="2016-05" db="EMBL/GenBank/DDBJ databases">
        <title>Comparative genomics of biotechnologically important yeasts.</title>
        <authorList>
            <consortium name="DOE Joint Genome Institute"/>
            <person name="Riley R."/>
            <person name="Haridas S."/>
            <person name="Wolfe K.H."/>
            <person name="Lopes M.R."/>
            <person name="Hittinger C.T."/>
            <person name="Goker M."/>
            <person name="Salamov A."/>
            <person name="Wisecaver J."/>
            <person name="Long T.M."/>
            <person name="Aerts A.L."/>
            <person name="Barry K."/>
            <person name="Choi C."/>
            <person name="Clum A."/>
            <person name="Coughlan A.Y."/>
            <person name="Deshpande S."/>
            <person name="Douglass A.P."/>
            <person name="Hanson S.J."/>
            <person name="Klenk H.-P."/>
            <person name="LaButti K."/>
            <person name="Lapidus A."/>
            <person name="Lindquist E."/>
            <person name="Lipzen A."/>
            <person name="Meier-kolthoff J.P."/>
            <person name="Ohm R.A."/>
            <person name="Otillar R.P."/>
            <person name="Pangilinan J."/>
            <person name="Peng Y."/>
            <person name="Rokas A."/>
            <person name="Rosa C.A."/>
            <person name="Scheuner C."/>
            <person name="Sibirny A.A."/>
            <person name="Slot J.C."/>
            <person name="Stielow J.B."/>
            <person name="Sun H."/>
            <person name="Kurtzman C.P."/>
            <person name="Blackwell M."/>
            <person name="Grigoriev I.V."/>
            <person name="Jeffries T.W."/>
        </authorList>
    </citation>
    <scope>NUCLEOTIDE SEQUENCE [LARGE SCALE GENOMIC DNA]</scope>
    <source>
        <strain evidence="5 6">NRRL YB-4993</strain>
    </source>
</reference>
<dbReference type="InterPro" id="IPR001478">
    <property type="entry name" value="PDZ"/>
</dbReference>
<dbReference type="InterPro" id="IPR041489">
    <property type="entry name" value="PDZ_6"/>
</dbReference>
<evidence type="ECO:0000256" key="2">
    <source>
        <dbReference type="ARBA" id="ARBA00023186"/>
    </source>
</evidence>
<dbReference type="AlphaFoldDB" id="A0A1A0H7W2"/>
<dbReference type="Proteomes" id="UP000092555">
    <property type="component" value="Unassembled WGS sequence"/>
</dbReference>
<dbReference type="GO" id="GO:0005634">
    <property type="term" value="C:nucleus"/>
    <property type="evidence" value="ECO:0007669"/>
    <property type="project" value="TreeGrafter"/>
</dbReference>
<dbReference type="InterPro" id="IPR035269">
    <property type="entry name" value="PSMD9"/>
</dbReference>
<dbReference type="GO" id="GO:0070682">
    <property type="term" value="P:proteasome regulatory particle assembly"/>
    <property type="evidence" value="ECO:0007669"/>
    <property type="project" value="InterPro"/>
</dbReference>
<dbReference type="FunFam" id="2.30.42.10:FF:000107">
    <property type="entry name" value="26S proteasome non-ATPase regulatory subunit 9"/>
    <property type="match status" value="1"/>
</dbReference>
<sequence length="229" mass="25572">MIPNHVRQNESLSGEMKSLNLDVPEYSGDFLSMTYSQLAEVKQLIETSVDHLYTLLNVTYKFDMDLPLVIDGFPRNDVDVVTVRLIRSKIIRLRNDHSAILGQLQLHLVQQLSGNKKLSTDELEKPHNGNFRNEDSRISKVFAVVKGVDPNGPAAKAGLLVGDKIITFDENIDIQNHANLTAVAKRVKEKEDIRVSIEILRAASVETLLLVPTENWAGRGLLGCHIVPM</sequence>